<comment type="caution">
    <text evidence="18">The sequence shown here is derived from an EMBL/GenBank/DDBJ whole genome shotgun (WGS) entry which is preliminary data.</text>
</comment>
<dbReference type="PANTHER" id="PTHR32552">
    <property type="entry name" value="FERRICHROME IRON RECEPTOR-RELATED"/>
    <property type="match status" value="1"/>
</dbReference>
<evidence type="ECO:0000256" key="15">
    <source>
        <dbReference type="SAM" id="SignalP"/>
    </source>
</evidence>
<dbReference type="PROSITE" id="PS01156">
    <property type="entry name" value="TONB_DEPENDENT_REC_2"/>
    <property type="match status" value="1"/>
</dbReference>
<feature type="chain" id="PRO_5046322363" evidence="15">
    <location>
        <begin position="26"/>
        <end position="735"/>
    </location>
</feature>
<evidence type="ECO:0000256" key="6">
    <source>
        <dbReference type="ARBA" id="ARBA00022729"/>
    </source>
</evidence>
<keyword evidence="9 14" id="KW-0798">TonB box</keyword>
<dbReference type="InterPro" id="IPR010917">
    <property type="entry name" value="TonB_rcpt_CS"/>
</dbReference>
<dbReference type="PROSITE" id="PS52016">
    <property type="entry name" value="TONB_DEPENDENT_REC_3"/>
    <property type="match status" value="1"/>
</dbReference>
<evidence type="ECO:0000313" key="18">
    <source>
        <dbReference type="EMBL" id="MFD1217018.1"/>
    </source>
</evidence>
<name>A0ABW3U856_9GAMM</name>
<dbReference type="InterPro" id="IPR036942">
    <property type="entry name" value="Beta-barrel_TonB_sf"/>
</dbReference>
<keyword evidence="2 12" id="KW-0813">Transport</keyword>
<feature type="short sequence motif" description="TonB C-terminal box" evidence="13">
    <location>
        <begin position="718"/>
        <end position="735"/>
    </location>
</feature>
<evidence type="ECO:0000256" key="5">
    <source>
        <dbReference type="ARBA" id="ARBA00022692"/>
    </source>
</evidence>
<keyword evidence="4" id="KW-0410">Iron transport</keyword>
<feature type="signal peptide" evidence="15">
    <location>
        <begin position="1"/>
        <end position="25"/>
    </location>
</feature>
<dbReference type="InterPro" id="IPR000531">
    <property type="entry name" value="Beta-barrel_TonB"/>
</dbReference>
<keyword evidence="19" id="KW-1185">Reference proteome</keyword>
<keyword evidence="11 12" id="KW-0998">Cell outer membrane</keyword>
<dbReference type="Pfam" id="PF00593">
    <property type="entry name" value="TonB_dep_Rec_b-barrel"/>
    <property type="match status" value="1"/>
</dbReference>
<keyword evidence="3 12" id="KW-1134">Transmembrane beta strand</keyword>
<evidence type="ECO:0000256" key="2">
    <source>
        <dbReference type="ARBA" id="ARBA00022448"/>
    </source>
</evidence>
<evidence type="ECO:0000256" key="7">
    <source>
        <dbReference type="ARBA" id="ARBA00023004"/>
    </source>
</evidence>
<proteinExistence type="inferred from homology"/>
<feature type="domain" description="TonB-dependent receptor-like beta-barrel" evidence="16">
    <location>
        <begin position="281"/>
        <end position="700"/>
    </location>
</feature>
<keyword evidence="18" id="KW-0675">Receptor</keyword>
<dbReference type="Proteomes" id="UP001597264">
    <property type="component" value="Unassembled WGS sequence"/>
</dbReference>
<evidence type="ECO:0000259" key="16">
    <source>
        <dbReference type="Pfam" id="PF00593"/>
    </source>
</evidence>
<dbReference type="InterPro" id="IPR012910">
    <property type="entry name" value="Plug_dom"/>
</dbReference>
<dbReference type="InterPro" id="IPR039426">
    <property type="entry name" value="TonB-dep_rcpt-like"/>
</dbReference>
<evidence type="ECO:0000313" key="19">
    <source>
        <dbReference type="Proteomes" id="UP001597264"/>
    </source>
</evidence>
<dbReference type="RefSeq" id="WP_230437192.1">
    <property type="nucleotide sequence ID" value="NZ_CP087715.1"/>
</dbReference>
<evidence type="ECO:0000256" key="10">
    <source>
        <dbReference type="ARBA" id="ARBA00023136"/>
    </source>
</evidence>
<evidence type="ECO:0000256" key="1">
    <source>
        <dbReference type="ARBA" id="ARBA00004571"/>
    </source>
</evidence>
<dbReference type="EMBL" id="JBHTLR010000008">
    <property type="protein sequence ID" value="MFD1217018.1"/>
    <property type="molecule type" value="Genomic_DNA"/>
</dbReference>
<dbReference type="PROSITE" id="PS51257">
    <property type="entry name" value="PROKAR_LIPOPROTEIN"/>
    <property type="match status" value="1"/>
</dbReference>
<keyword evidence="8" id="KW-0406">Ion transport</keyword>
<evidence type="ECO:0000256" key="11">
    <source>
        <dbReference type="ARBA" id="ARBA00023237"/>
    </source>
</evidence>
<evidence type="ECO:0000256" key="14">
    <source>
        <dbReference type="RuleBase" id="RU003357"/>
    </source>
</evidence>
<keyword evidence="6 15" id="KW-0732">Signal</keyword>
<gene>
    <name evidence="18" type="ORF">ACFQ2X_10425</name>
</gene>
<protein>
    <submittedName>
        <fullName evidence="18">TonB-dependent receptor</fullName>
    </submittedName>
</protein>
<keyword evidence="10 12" id="KW-0472">Membrane</keyword>
<evidence type="ECO:0000256" key="12">
    <source>
        <dbReference type="PROSITE-ProRule" id="PRU01360"/>
    </source>
</evidence>
<comment type="similarity">
    <text evidence="12 14">Belongs to the TonB-dependent receptor family.</text>
</comment>
<reference evidence="19" key="1">
    <citation type="journal article" date="2019" name="Int. J. Syst. Evol. Microbiol.">
        <title>The Global Catalogue of Microorganisms (GCM) 10K type strain sequencing project: providing services to taxonomists for standard genome sequencing and annotation.</title>
        <authorList>
            <consortium name="The Broad Institute Genomics Platform"/>
            <consortium name="The Broad Institute Genome Sequencing Center for Infectious Disease"/>
            <person name="Wu L."/>
            <person name="Ma J."/>
        </authorList>
    </citation>
    <scope>NUCLEOTIDE SEQUENCE [LARGE SCALE GENOMIC DNA]</scope>
    <source>
        <strain evidence="19">CCUG 54356</strain>
    </source>
</reference>
<dbReference type="Gene3D" id="2.40.170.20">
    <property type="entry name" value="TonB-dependent receptor, beta-barrel domain"/>
    <property type="match status" value="1"/>
</dbReference>
<feature type="domain" description="TonB-dependent receptor plug" evidence="17">
    <location>
        <begin position="43"/>
        <end position="152"/>
    </location>
</feature>
<evidence type="ECO:0000256" key="4">
    <source>
        <dbReference type="ARBA" id="ARBA00022496"/>
    </source>
</evidence>
<sequence length="735" mass="79738">MRKTIKFNPIAVGVMLACGASLSHADPQLEEVTVTAQKREQSLQEVPVAVTAISSDQLMQNGVSDLTDVQKLSPNTTLQASRGTNSTLTAFIRGIGQQDPLWGFEPGVGIYIDDVYIARPQGAVLDILDVERVEVLRGPQGTLYGKNTIGGAVKYVTKKMTGDTEVNIGGTLGSYNQRDIKVAASTAISETVNIGGAIASFQRDGFGENVRTGEDQYNKDVLSGRFAVEWNPSDTVWVRLAGDKTIDESAPKHGYRLVEGLAGEPVLNSVYDTESNMPAENLVETSGMSLTAEWQMSDSVTVKSITAHRTGETETAIDFDSVNRPDFDVPAYYEDDQTTQEFQLIWEGDNADLVSGLYYYTGTAAGAFDAVLGYVNLNDPEAEPTLPVGLTQQVAGSVDTTSLSAYAHYNWRFAEDWNLSLGGRYTKDEKDAEVFKANFAGLYSPTFAGKYNPGQPAAIFLGALTDYENSDSWGQFTPHVGLDYQIDDDTMVYATYSAGFKSGGFDMRGDASVLPSTVDGFDPETVDTYELGVKSDLFSNRLRLNAAAFRADYNDMQVTVQQFTPGGGFSSAVLNAGEARIQGLELEATLAMTDNLLANLTLGLADTEFLEFISGGVDVSDERDMQNTPDTTAMFQLNYSMVMDNGAELVFLPTVSYRADTQIFETPSILDQEAYTLVDMTATYYSPSGDWNMSLVGKNLADKEYRIAGYGFGGAFDTGFYGAPRTIALTGSYNF</sequence>
<dbReference type="PANTHER" id="PTHR32552:SF81">
    <property type="entry name" value="TONB-DEPENDENT OUTER MEMBRANE RECEPTOR"/>
    <property type="match status" value="1"/>
</dbReference>
<keyword evidence="5 12" id="KW-0812">Transmembrane</keyword>
<evidence type="ECO:0000256" key="13">
    <source>
        <dbReference type="PROSITE-ProRule" id="PRU10144"/>
    </source>
</evidence>
<organism evidence="18 19">
    <name type="scientific">Microbulbifer celer</name>
    <dbReference type="NCBI Taxonomy" id="435905"/>
    <lineage>
        <taxon>Bacteria</taxon>
        <taxon>Pseudomonadati</taxon>
        <taxon>Pseudomonadota</taxon>
        <taxon>Gammaproteobacteria</taxon>
        <taxon>Cellvibrionales</taxon>
        <taxon>Microbulbiferaceae</taxon>
        <taxon>Microbulbifer</taxon>
    </lineage>
</organism>
<dbReference type="Pfam" id="PF07715">
    <property type="entry name" value="Plug"/>
    <property type="match status" value="1"/>
</dbReference>
<comment type="subcellular location">
    <subcellularLocation>
        <location evidence="1 12">Cell outer membrane</location>
        <topology evidence="1 12">Multi-pass membrane protein</topology>
    </subcellularLocation>
</comment>
<evidence type="ECO:0000259" key="17">
    <source>
        <dbReference type="Pfam" id="PF07715"/>
    </source>
</evidence>
<accession>A0ABW3U856</accession>
<evidence type="ECO:0000256" key="8">
    <source>
        <dbReference type="ARBA" id="ARBA00023065"/>
    </source>
</evidence>
<evidence type="ECO:0000256" key="3">
    <source>
        <dbReference type="ARBA" id="ARBA00022452"/>
    </source>
</evidence>
<dbReference type="SUPFAM" id="SSF56935">
    <property type="entry name" value="Porins"/>
    <property type="match status" value="1"/>
</dbReference>
<evidence type="ECO:0000256" key="9">
    <source>
        <dbReference type="ARBA" id="ARBA00023077"/>
    </source>
</evidence>
<keyword evidence="7" id="KW-0408">Iron</keyword>
<dbReference type="CDD" id="cd01347">
    <property type="entry name" value="ligand_gated_channel"/>
    <property type="match status" value="1"/>
</dbReference>